<name>K9DSH0_9BURK</name>
<dbReference type="PANTHER" id="PTHR30349:SF41">
    <property type="entry name" value="INTEGRASE_RECOMBINASE PROTEIN MJ0367-RELATED"/>
    <property type="match status" value="1"/>
</dbReference>
<evidence type="ECO:0000256" key="2">
    <source>
        <dbReference type="ARBA" id="ARBA00022908"/>
    </source>
</evidence>
<dbReference type="AlphaFoldDB" id="K9DSH0"/>
<dbReference type="Gene3D" id="1.10.443.10">
    <property type="entry name" value="Intergrase catalytic core"/>
    <property type="match status" value="1"/>
</dbReference>
<keyword evidence="4" id="KW-0233">DNA recombination</keyword>
<comment type="similarity">
    <text evidence="1">Belongs to the 'phage' integrase family.</text>
</comment>
<proteinExistence type="inferred from homology"/>
<evidence type="ECO:0000256" key="1">
    <source>
        <dbReference type="ARBA" id="ARBA00008857"/>
    </source>
</evidence>
<dbReference type="InterPro" id="IPR010998">
    <property type="entry name" value="Integrase_recombinase_N"/>
</dbReference>
<dbReference type="InterPro" id="IPR013762">
    <property type="entry name" value="Integrase-like_cat_sf"/>
</dbReference>
<organism evidence="6 7">
    <name type="scientific">Massilia timonae CCUG 45783</name>
    <dbReference type="NCBI Taxonomy" id="883126"/>
    <lineage>
        <taxon>Bacteria</taxon>
        <taxon>Pseudomonadati</taxon>
        <taxon>Pseudomonadota</taxon>
        <taxon>Betaproteobacteria</taxon>
        <taxon>Burkholderiales</taxon>
        <taxon>Oxalobacteraceae</taxon>
        <taxon>Telluria group</taxon>
        <taxon>Massilia</taxon>
    </lineage>
</organism>
<dbReference type="EMBL" id="AGZI01000040">
    <property type="protein sequence ID" value="EKU81677.1"/>
    <property type="molecule type" value="Genomic_DNA"/>
</dbReference>
<dbReference type="PROSITE" id="PS51898">
    <property type="entry name" value="TYR_RECOMBINASE"/>
    <property type="match status" value="1"/>
</dbReference>
<accession>K9DSH0</accession>
<gene>
    <name evidence="6" type="ORF">HMPREF9710_03032</name>
</gene>
<keyword evidence="2" id="KW-0229">DNA integration</keyword>
<dbReference type="Gene3D" id="1.10.150.130">
    <property type="match status" value="1"/>
</dbReference>
<evidence type="ECO:0000256" key="4">
    <source>
        <dbReference type="ARBA" id="ARBA00023172"/>
    </source>
</evidence>
<dbReference type="GO" id="GO:0006310">
    <property type="term" value="P:DNA recombination"/>
    <property type="evidence" value="ECO:0007669"/>
    <property type="project" value="UniProtKB-KW"/>
</dbReference>
<dbReference type="SUPFAM" id="SSF56349">
    <property type="entry name" value="DNA breaking-rejoining enzymes"/>
    <property type="match status" value="1"/>
</dbReference>
<dbReference type="Pfam" id="PF00589">
    <property type="entry name" value="Phage_integrase"/>
    <property type="match status" value="1"/>
</dbReference>
<dbReference type="RefSeq" id="WP_005667771.1">
    <property type="nucleotide sequence ID" value="NZ_JH992924.1"/>
</dbReference>
<dbReference type="eggNOG" id="COG4974">
    <property type="taxonomic scope" value="Bacteria"/>
</dbReference>
<dbReference type="InterPro" id="IPR002104">
    <property type="entry name" value="Integrase_catalytic"/>
</dbReference>
<dbReference type="GO" id="GO:0015074">
    <property type="term" value="P:DNA integration"/>
    <property type="evidence" value="ECO:0007669"/>
    <property type="project" value="UniProtKB-KW"/>
</dbReference>
<comment type="caution">
    <text evidence="6">The sequence shown here is derived from an EMBL/GenBank/DDBJ whole genome shotgun (WGS) entry which is preliminary data.</text>
</comment>
<evidence type="ECO:0000256" key="3">
    <source>
        <dbReference type="ARBA" id="ARBA00023125"/>
    </source>
</evidence>
<dbReference type="InterPro" id="IPR050090">
    <property type="entry name" value="Tyrosine_recombinase_XerCD"/>
</dbReference>
<sequence>MRSCTEVNDFFRHYLYRSSIQSKKSWEPISRAMYDFFGFLEANSLSWNEFEKCLLQKGLIEEYRDYCYDVVQLKRNTVRLRIWYICEFYKFALNEGMISTLPFGYESRQVNHPGSFPGHISGAKTVQVPDVLPKKRKDLIRYLDAYQIKQLLEQARPNIHHYLMIKFALHTGLRREEIATFPVSYVFDPTKAKVQTRNVRVTLDPQDGSGMKTKGSRARHIFLTTRFMQDLYHYITHHRGLLAYERSNQEKTLFLTQYGKPWSNSGKGIERMVSKIGAKAGVTTHPHMLRHTYATHTLIALRSTNQKAVEPLVFLKNQLGHASLRTTEVYLHIINEIADDAVLEYDNELNNPIGS</sequence>
<protein>
    <recommendedName>
        <fullName evidence="5">Tyr recombinase domain-containing protein</fullName>
    </recommendedName>
</protein>
<dbReference type="Proteomes" id="UP000009874">
    <property type="component" value="Unassembled WGS sequence"/>
</dbReference>
<evidence type="ECO:0000313" key="6">
    <source>
        <dbReference type="EMBL" id="EKU81677.1"/>
    </source>
</evidence>
<keyword evidence="7" id="KW-1185">Reference proteome</keyword>
<dbReference type="CDD" id="cd00397">
    <property type="entry name" value="DNA_BRE_C"/>
    <property type="match status" value="1"/>
</dbReference>
<dbReference type="InterPro" id="IPR011010">
    <property type="entry name" value="DNA_brk_join_enz"/>
</dbReference>
<dbReference type="HOGENOM" id="CLU_027562_13_0_4"/>
<evidence type="ECO:0000259" key="5">
    <source>
        <dbReference type="PROSITE" id="PS51898"/>
    </source>
</evidence>
<keyword evidence="3" id="KW-0238">DNA-binding</keyword>
<dbReference type="GO" id="GO:0003677">
    <property type="term" value="F:DNA binding"/>
    <property type="evidence" value="ECO:0007669"/>
    <property type="project" value="UniProtKB-KW"/>
</dbReference>
<evidence type="ECO:0000313" key="7">
    <source>
        <dbReference type="Proteomes" id="UP000009874"/>
    </source>
</evidence>
<feature type="domain" description="Tyr recombinase" evidence="5">
    <location>
        <begin position="138"/>
        <end position="344"/>
    </location>
</feature>
<dbReference type="PANTHER" id="PTHR30349">
    <property type="entry name" value="PHAGE INTEGRASE-RELATED"/>
    <property type="match status" value="1"/>
</dbReference>
<reference evidence="6 7" key="1">
    <citation type="submission" date="2012-09" db="EMBL/GenBank/DDBJ databases">
        <title>The Genome Sequence of Massilia timonae CCUG 45783.</title>
        <authorList>
            <consortium name="The Broad Institute Genome Sequencing Platform"/>
            <person name="Earl A."/>
            <person name="Ward D."/>
            <person name="Feldgarden M."/>
            <person name="Gevers D."/>
            <person name="Huys G."/>
            <person name="Walker B."/>
            <person name="Young S.K."/>
            <person name="Zeng Q."/>
            <person name="Gargeya S."/>
            <person name="Fitzgerald M."/>
            <person name="Haas B."/>
            <person name="Abouelleil A."/>
            <person name="Alvarado L."/>
            <person name="Arachchi H.M."/>
            <person name="Berlin A.M."/>
            <person name="Chapman S.B."/>
            <person name="Goldberg J."/>
            <person name="Griggs A."/>
            <person name="Gujja S."/>
            <person name="Hansen M."/>
            <person name="Howarth C."/>
            <person name="Imamovic A."/>
            <person name="Larimer J."/>
            <person name="McCowen C."/>
            <person name="Montmayeur A."/>
            <person name="Murphy C."/>
            <person name="Neiman D."/>
            <person name="Pearson M."/>
            <person name="Priest M."/>
            <person name="Roberts A."/>
            <person name="Saif S."/>
            <person name="Shea T."/>
            <person name="Sisk P."/>
            <person name="Sykes S."/>
            <person name="Wortman J."/>
            <person name="Nusbaum C."/>
            <person name="Birren B."/>
        </authorList>
    </citation>
    <scope>NUCLEOTIDE SEQUENCE [LARGE SCALE GENOMIC DNA]</scope>
    <source>
        <strain evidence="6 7">CCUG 45783</strain>
    </source>
</reference>